<reference evidence="5 6" key="1">
    <citation type="submission" date="2020-07" db="EMBL/GenBank/DDBJ databases">
        <title>Sequencing the genomes of 1000 actinobacteria strains.</title>
        <authorList>
            <person name="Klenk H.-P."/>
        </authorList>
    </citation>
    <scope>NUCLEOTIDE SEQUENCE [LARGE SCALE GENOMIC DNA]</scope>
    <source>
        <strain evidence="5 6">DSM 19970</strain>
    </source>
</reference>
<feature type="domain" description="Primosomal protein N' 3' DNA-binding" evidence="4">
    <location>
        <begin position="5"/>
        <end position="100"/>
    </location>
</feature>
<keyword evidence="2" id="KW-0067">ATP-binding</keyword>
<dbReference type="PANTHER" id="PTHR30580">
    <property type="entry name" value="PRIMOSOMAL PROTEIN N"/>
    <property type="match status" value="1"/>
</dbReference>
<dbReference type="GO" id="GO:0006302">
    <property type="term" value="P:double-strand break repair"/>
    <property type="evidence" value="ECO:0007669"/>
    <property type="project" value="TreeGrafter"/>
</dbReference>
<dbReference type="Pfam" id="PF17764">
    <property type="entry name" value="PriA_3primeBD"/>
    <property type="match status" value="1"/>
</dbReference>
<dbReference type="InterPro" id="IPR027417">
    <property type="entry name" value="P-loop_NTPase"/>
</dbReference>
<gene>
    <name evidence="5" type="ORF">BKA03_001502</name>
</gene>
<dbReference type="PANTHER" id="PTHR30580:SF0">
    <property type="entry name" value="PRIMOSOMAL PROTEIN N"/>
    <property type="match status" value="1"/>
</dbReference>
<evidence type="ECO:0000256" key="2">
    <source>
        <dbReference type="ARBA" id="ARBA00022840"/>
    </source>
</evidence>
<evidence type="ECO:0000259" key="4">
    <source>
        <dbReference type="Pfam" id="PF17764"/>
    </source>
</evidence>
<evidence type="ECO:0000256" key="3">
    <source>
        <dbReference type="ARBA" id="ARBA00023125"/>
    </source>
</evidence>
<dbReference type="Gene3D" id="3.40.1440.60">
    <property type="entry name" value="PriA, 3(prime) DNA-binding domain"/>
    <property type="match status" value="1"/>
</dbReference>
<dbReference type="Proteomes" id="UP000547973">
    <property type="component" value="Unassembled WGS sequence"/>
</dbReference>
<evidence type="ECO:0000313" key="5">
    <source>
        <dbReference type="EMBL" id="NYI41383.1"/>
    </source>
</evidence>
<dbReference type="GO" id="GO:0003677">
    <property type="term" value="F:DNA binding"/>
    <property type="evidence" value="ECO:0007669"/>
    <property type="project" value="UniProtKB-KW"/>
</dbReference>
<keyword evidence="3" id="KW-0238">DNA-binding</keyword>
<keyword evidence="5" id="KW-0378">Hydrolase</keyword>
<dbReference type="GO" id="GO:0006310">
    <property type="term" value="P:DNA recombination"/>
    <property type="evidence" value="ECO:0007669"/>
    <property type="project" value="TreeGrafter"/>
</dbReference>
<sequence>MIVGVAVDSPLPHLDRPFDYEVPPSVTGVSLGTRVRVPFAGRLVSGVVTSVDGQPGAQVLKSVRSAGAIPSFSPAALDLARAIAQRYGGSLWDVLRLMGPPRVAAVERYGWDGWVRAGVDLGALGTLTAAAERLALPVERRDRAVWAATPSRPEVAPTEAMLGAALAAAERGGTSIIVAPDSRAVAALLRTAEESGLKRWTPRSGGHLAVIDSEDGASVRYGSYIAAMRGLVPLVIGTRHAAWQPVPDLASITVWDEASSTLAEPRAPYPHARTVCAMRAQGSGAALLVAGHALSAEAVALVVHGFARRIDARPERSTLPTVEVIGGERREREGGAGRHWMPGHVWAPLLAAARKGVAAVVVPQGGYAAGLACLRCGTWAECAECGGDLSRSTASAVASCNDCGTEAVAWHCPECREHRMRPVGLGADRLAEQLVRMAAGIPVTQSSATVGVVEDLAVDAGIVVATPGALPAVKGGYGYLAIVGARVSVNEGLGAEAQALRRWLNAAALVAARDDGGAVAVVGELPVEVRQALVAWDGWDVASRDLAQRESLGLPPHRRALRLDGSSDAIDEAVRAIESAEMSISRDSQGAWIVSSRGAMQGIVSAVRAVVIARSLRSASPLYVKVDATPSA</sequence>
<dbReference type="GO" id="GO:0006270">
    <property type="term" value="P:DNA replication initiation"/>
    <property type="evidence" value="ECO:0007669"/>
    <property type="project" value="TreeGrafter"/>
</dbReference>
<dbReference type="AlphaFoldDB" id="A0A7Z0CJZ5"/>
<dbReference type="Gene3D" id="3.40.50.300">
    <property type="entry name" value="P-loop containing nucleotide triphosphate hydrolases"/>
    <property type="match status" value="1"/>
</dbReference>
<dbReference type="InterPro" id="IPR042115">
    <property type="entry name" value="PriA_3primeBD_sf"/>
</dbReference>
<keyword evidence="1" id="KW-0547">Nucleotide-binding</keyword>
<evidence type="ECO:0000313" key="6">
    <source>
        <dbReference type="Proteomes" id="UP000547973"/>
    </source>
</evidence>
<dbReference type="InterPro" id="IPR041222">
    <property type="entry name" value="PriA_3primeBD"/>
</dbReference>
<dbReference type="EC" id="3.6.4.-" evidence="5"/>
<accession>A0A7Z0CJZ5</accession>
<dbReference type="GO" id="GO:0005524">
    <property type="term" value="F:ATP binding"/>
    <property type="evidence" value="ECO:0007669"/>
    <property type="project" value="UniProtKB-KW"/>
</dbReference>
<protein>
    <submittedName>
        <fullName evidence="5">Primosomal protein N' (Replication factor Y)</fullName>
        <ecNumber evidence="5">3.6.4.-</ecNumber>
    </submittedName>
</protein>
<name>A0A7Z0CJZ5_9MICO</name>
<dbReference type="RefSeq" id="WP_179397786.1">
    <property type="nucleotide sequence ID" value="NZ_JACBZO010000001.1"/>
</dbReference>
<organism evidence="5 6">
    <name type="scientific">Demequina lutea</name>
    <dbReference type="NCBI Taxonomy" id="431489"/>
    <lineage>
        <taxon>Bacteria</taxon>
        <taxon>Bacillati</taxon>
        <taxon>Actinomycetota</taxon>
        <taxon>Actinomycetes</taxon>
        <taxon>Micrococcales</taxon>
        <taxon>Demequinaceae</taxon>
        <taxon>Demequina</taxon>
    </lineage>
</organism>
<dbReference type="GO" id="GO:0043138">
    <property type="term" value="F:3'-5' DNA helicase activity"/>
    <property type="evidence" value="ECO:0007669"/>
    <property type="project" value="TreeGrafter"/>
</dbReference>
<dbReference type="EMBL" id="JACBZO010000001">
    <property type="protein sequence ID" value="NYI41383.1"/>
    <property type="molecule type" value="Genomic_DNA"/>
</dbReference>
<comment type="caution">
    <text evidence="5">The sequence shown here is derived from an EMBL/GenBank/DDBJ whole genome shotgun (WGS) entry which is preliminary data.</text>
</comment>
<proteinExistence type="predicted"/>
<dbReference type="GO" id="GO:0016787">
    <property type="term" value="F:hydrolase activity"/>
    <property type="evidence" value="ECO:0007669"/>
    <property type="project" value="UniProtKB-KW"/>
</dbReference>
<evidence type="ECO:0000256" key="1">
    <source>
        <dbReference type="ARBA" id="ARBA00022741"/>
    </source>
</evidence>
<keyword evidence="6" id="KW-1185">Reference proteome</keyword>